<keyword evidence="5" id="KW-1185">Reference proteome</keyword>
<evidence type="ECO:0000313" key="4">
    <source>
        <dbReference type="EMBL" id="KAK0643535.1"/>
    </source>
</evidence>
<dbReference type="PANTHER" id="PTHR15665:SF1">
    <property type="entry name" value="PROTEIN ASTEROID HOMOLOG 1"/>
    <property type="match status" value="1"/>
</dbReference>
<proteinExistence type="inferred from homology"/>
<evidence type="ECO:0000256" key="2">
    <source>
        <dbReference type="SAM" id="MobiDB-lite"/>
    </source>
</evidence>
<dbReference type="EMBL" id="JAULSV010000005">
    <property type="protein sequence ID" value="KAK0643535.1"/>
    <property type="molecule type" value="Genomic_DNA"/>
</dbReference>
<organism evidence="4 5">
    <name type="scientific">Cercophora newfieldiana</name>
    <dbReference type="NCBI Taxonomy" id="92897"/>
    <lineage>
        <taxon>Eukaryota</taxon>
        <taxon>Fungi</taxon>
        <taxon>Dikarya</taxon>
        <taxon>Ascomycota</taxon>
        <taxon>Pezizomycotina</taxon>
        <taxon>Sordariomycetes</taxon>
        <taxon>Sordariomycetidae</taxon>
        <taxon>Sordariales</taxon>
        <taxon>Lasiosphaeriaceae</taxon>
        <taxon>Cercophora</taxon>
    </lineage>
</organism>
<protein>
    <submittedName>
        <fullName evidence="4">XPG domain containing-domain-containing protein</fullName>
    </submittedName>
</protein>
<reference evidence="4" key="1">
    <citation type="submission" date="2023-06" db="EMBL/GenBank/DDBJ databases">
        <title>Genome-scale phylogeny and comparative genomics of the fungal order Sordariales.</title>
        <authorList>
            <consortium name="Lawrence Berkeley National Laboratory"/>
            <person name="Hensen N."/>
            <person name="Bonometti L."/>
            <person name="Westerberg I."/>
            <person name="Brannstrom I.O."/>
            <person name="Guillou S."/>
            <person name="Cros-Aarteil S."/>
            <person name="Calhoun S."/>
            <person name="Haridas S."/>
            <person name="Kuo A."/>
            <person name="Mondo S."/>
            <person name="Pangilinan J."/>
            <person name="Riley R."/>
            <person name="Labutti K."/>
            <person name="Andreopoulos B."/>
            <person name="Lipzen A."/>
            <person name="Chen C."/>
            <person name="Yanf M."/>
            <person name="Daum C."/>
            <person name="Ng V."/>
            <person name="Clum A."/>
            <person name="Steindorff A."/>
            <person name="Ohm R."/>
            <person name="Martin F."/>
            <person name="Silar P."/>
            <person name="Natvig D."/>
            <person name="Lalanne C."/>
            <person name="Gautier V."/>
            <person name="Ament-Velasquez S.L."/>
            <person name="Kruys A."/>
            <person name="Hutchinson M.I."/>
            <person name="Powell A.J."/>
            <person name="Barry K."/>
            <person name="Miller A.N."/>
            <person name="Grigoriev I.V."/>
            <person name="Debuchy R."/>
            <person name="Gladieux P."/>
            <person name="Thoren M.H."/>
            <person name="Johannesson H."/>
        </authorList>
    </citation>
    <scope>NUCLEOTIDE SEQUENCE</scope>
    <source>
        <strain evidence="4">SMH2532-1</strain>
    </source>
</reference>
<dbReference type="InterPro" id="IPR029060">
    <property type="entry name" value="PIN-like_dom_sf"/>
</dbReference>
<sequence length="599" mass="66582">MGIPGLKRLLELYATPRGTKIEPCRAAIDGPALSYHILSLCLKRTLKSSPFEQPSYELLGQTAVAWLGKIEEYGIIVSAIYFDGLLPQSKREERMQRLLVMTKQLERYRLAYPEGVPRQRAEFDDTAAVELFPKTRGKDAKLAAPIPSFLVASIIDALSKSSAYASRVKMMPGEADGFCAENVRAHGGLVLTSDSDLLVHDLGNDGGVVFFADLNLDTELKALTAPLFRVEDISKRLSLKGDHSLAKLAFELVIDPSLTIEQAAELSRRATAATNNPSNYAEFFESYLSPETVTDSVERDDRPILDPRVSELALRCLPATKDCASSNKRADRASKDLAIYLPFLLDFPVRISAWETSKSIRQLSYSLLQLARNEPIASVAEFRRPQSPSSGLQAPCFTPSDIGKEASELLDLLSRIETGITSPSLQWMVLAVYLDVDLSMRQGKENPLSLELLRQYTLGTLDQGSWSFIHFLAQLQALLYSLRILKQIMEFTARYALERLSPETEKLRERLGELPPFTTFPSLRGFGEMFREFGKANALQCLSSLFSGQQEVLDQIESVQKAPTPKKGRKGKKRKASMPITAPVRPLSRNPFDILAGQD</sequence>
<dbReference type="InterPro" id="IPR026832">
    <property type="entry name" value="Asteroid"/>
</dbReference>
<dbReference type="AlphaFoldDB" id="A0AA40CM37"/>
<dbReference type="SUPFAM" id="SSF88723">
    <property type="entry name" value="PIN domain-like"/>
    <property type="match status" value="1"/>
</dbReference>
<dbReference type="Gene3D" id="3.40.50.1010">
    <property type="entry name" value="5'-nuclease"/>
    <property type="match status" value="1"/>
</dbReference>
<evidence type="ECO:0000256" key="1">
    <source>
        <dbReference type="ARBA" id="ARBA00007398"/>
    </source>
</evidence>
<evidence type="ECO:0000259" key="3">
    <source>
        <dbReference type="Pfam" id="PF12813"/>
    </source>
</evidence>
<gene>
    <name evidence="4" type="ORF">B0T16DRAFT_416126</name>
</gene>
<comment type="caution">
    <text evidence="4">The sequence shown here is derived from an EMBL/GenBank/DDBJ whole genome shotgun (WGS) entry which is preliminary data.</text>
</comment>
<dbReference type="Proteomes" id="UP001174936">
    <property type="component" value="Unassembled WGS sequence"/>
</dbReference>
<dbReference type="Pfam" id="PF12813">
    <property type="entry name" value="XPG_I_2"/>
    <property type="match status" value="1"/>
</dbReference>
<comment type="similarity">
    <text evidence="1">Belongs to the asteroid family.</text>
</comment>
<feature type="compositionally biased region" description="Basic residues" evidence="2">
    <location>
        <begin position="564"/>
        <end position="576"/>
    </location>
</feature>
<dbReference type="PANTHER" id="PTHR15665">
    <property type="entry name" value="ASTEROID PROTEIN"/>
    <property type="match status" value="1"/>
</dbReference>
<feature type="domain" description="Asteroid" evidence="3">
    <location>
        <begin position="147"/>
        <end position="391"/>
    </location>
</feature>
<evidence type="ECO:0000313" key="5">
    <source>
        <dbReference type="Proteomes" id="UP001174936"/>
    </source>
</evidence>
<name>A0AA40CM37_9PEZI</name>
<accession>A0AA40CM37</accession>
<dbReference type="InterPro" id="IPR039436">
    <property type="entry name" value="Asteroid_dom"/>
</dbReference>
<feature type="region of interest" description="Disordered" evidence="2">
    <location>
        <begin position="559"/>
        <end position="599"/>
    </location>
</feature>